<proteinExistence type="inferred from homology"/>
<dbReference type="EMBL" id="LLXL01001994">
    <property type="protein sequence ID" value="PKK62189.1"/>
    <property type="molecule type" value="Genomic_DNA"/>
</dbReference>
<dbReference type="InterPro" id="IPR036163">
    <property type="entry name" value="HMA_dom_sf"/>
</dbReference>
<keyword evidence="1" id="KW-0813">Transport</keyword>
<dbReference type="SUPFAM" id="SSF55008">
    <property type="entry name" value="HMA, heavy metal-associated domain"/>
    <property type="match status" value="1"/>
</dbReference>
<dbReference type="AlphaFoldDB" id="A0A2N1MKN2"/>
<keyword evidence="2" id="KW-0479">Metal-binding</keyword>
<dbReference type="GO" id="GO:0006825">
    <property type="term" value="P:copper ion transport"/>
    <property type="evidence" value="ECO:0007669"/>
    <property type="project" value="UniProtKB-KW"/>
</dbReference>
<dbReference type="VEuPathDB" id="FungiDB:FUN_018655"/>
<dbReference type="InterPro" id="IPR006121">
    <property type="entry name" value="HMA_dom"/>
</dbReference>
<name>A0A2N1MKN2_9GLOM</name>
<keyword evidence="3" id="KW-0187">Copper transport</keyword>
<dbReference type="PROSITE" id="PS50846">
    <property type="entry name" value="HMA_2"/>
    <property type="match status" value="1"/>
</dbReference>
<dbReference type="VEuPathDB" id="FungiDB:RhiirFUN_015088"/>
<dbReference type="Gene3D" id="3.30.70.100">
    <property type="match status" value="1"/>
</dbReference>
<keyword evidence="6" id="KW-0143">Chaperone</keyword>
<accession>A0A2N1MKN2</accession>
<evidence type="ECO:0000313" key="9">
    <source>
        <dbReference type="EMBL" id="PKK62189.1"/>
    </source>
</evidence>
<dbReference type="Pfam" id="PF00403">
    <property type="entry name" value="HMA"/>
    <property type="match status" value="1"/>
</dbReference>
<protein>
    <submittedName>
        <fullName evidence="9">Heavy metal transport/detoxification protein</fullName>
    </submittedName>
</protein>
<dbReference type="GO" id="GO:0005829">
    <property type="term" value="C:cytosol"/>
    <property type="evidence" value="ECO:0007669"/>
    <property type="project" value="TreeGrafter"/>
</dbReference>
<dbReference type="GO" id="GO:0046872">
    <property type="term" value="F:metal ion binding"/>
    <property type="evidence" value="ECO:0007669"/>
    <property type="project" value="UniProtKB-KW"/>
</dbReference>
<evidence type="ECO:0000256" key="7">
    <source>
        <dbReference type="ARBA" id="ARBA00038171"/>
    </source>
</evidence>
<keyword evidence="5" id="KW-0406">Ion transport</keyword>
<reference evidence="9 10" key="2">
    <citation type="submission" date="2017-10" db="EMBL/GenBank/DDBJ databases">
        <title>Extensive intraspecific genome diversity in a model arbuscular mycorrhizal fungus.</title>
        <authorList>
            <person name="Chen E.C.H."/>
            <person name="Morin E."/>
            <person name="Baudet D."/>
            <person name="Noel J."/>
            <person name="Ndikumana S."/>
            <person name="Charron P."/>
            <person name="St-Onge C."/>
            <person name="Giorgi J."/>
            <person name="Grigoriev I.V."/>
            <person name="Roux C."/>
            <person name="Martin F.M."/>
            <person name="Corradi N."/>
        </authorList>
    </citation>
    <scope>NUCLEOTIDE SEQUENCE [LARGE SCALE GENOMIC DNA]</scope>
    <source>
        <strain evidence="9 10">C2</strain>
    </source>
</reference>
<evidence type="ECO:0000256" key="2">
    <source>
        <dbReference type="ARBA" id="ARBA00022723"/>
    </source>
</evidence>
<evidence type="ECO:0000259" key="8">
    <source>
        <dbReference type="PROSITE" id="PS50846"/>
    </source>
</evidence>
<evidence type="ECO:0000256" key="1">
    <source>
        <dbReference type="ARBA" id="ARBA00022448"/>
    </source>
</evidence>
<keyword evidence="4" id="KW-0186">Copper</keyword>
<dbReference type="CDD" id="cd00371">
    <property type="entry name" value="HMA"/>
    <property type="match status" value="1"/>
</dbReference>
<evidence type="ECO:0000256" key="6">
    <source>
        <dbReference type="ARBA" id="ARBA00023186"/>
    </source>
</evidence>
<evidence type="ECO:0000256" key="4">
    <source>
        <dbReference type="ARBA" id="ARBA00023008"/>
    </source>
</evidence>
<dbReference type="GO" id="GO:0016531">
    <property type="term" value="F:copper chaperone activity"/>
    <property type="evidence" value="ECO:0007669"/>
    <property type="project" value="TreeGrafter"/>
</dbReference>
<evidence type="ECO:0000256" key="5">
    <source>
        <dbReference type="ARBA" id="ARBA00023065"/>
    </source>
</evidence>
<dbReference type="PANTHER" id="PTHR46365:SF1">
    <property type="entry name" value="COPPER TRANSPORT PROTEIN ATOX1"/>
    <property type="match status" value="1"/>
</dbReference>
<comment type="caution">
    <text evidence="9">The sequence shown here is derived from an EMBL/GenBank/DDBJ whole genome shotgun (WGS) entry which is preliminary data.</text>
</comment>
<dbReference type="VEuPathDB" id="FungiDB:RhiirA1_533191"/>
<evidence type="ECO:0000313" key="10">
    <source>
        <dbReference type="Proteomes" id="UP000233469"/>
    </source>
</evidence>
<dbReference type="Proteomes" id="UP000233469">
    <property type="component" value="Unassembled WGS sequence"/>
</dbReference>
<gene>
    <name evidence="9" type="ORF">RhiirC2_759866</name>
</gene>
<sequence length="70" mass="7589">MSETQTYTFEVNPMTCSGCTKSVEKALNNLGGVDNINFNLENKTVVLTTAKTFQEIVDAIGKTGKTAELK</sequence>
<dbReference type="OrthoDB" id="689350at2759"/>
<reference evidence="9 10" key="1">
    <citation type="submission" date="2016-04" db="EMBL/GenBank/DDBJ databases">
        <title>Genome analyses suggest a sexual origin of heterokaryosis in a supposedly ancient asexual fungus.</title>
        <authorList>
            <person name="Ropars J."/>
            <person name="Sedzielewska K."/>
            <person name="Noel J."/>
            <person name="Charron P."/>
            <person name="Farinelli L."/>
            <person name="Marton T."/>
            <person name="Kruger M."/>
            <person name="Pelin A."/>
            <person name="Brachmann A."/>
            <person name="Corradi N."/>
        </authorList>
    </citation>
    <scope>NUCLEOTIDE SEQUENCE [LARGE SCALE GENOMIC DNA]</scope>
    <source>
        <strain evidence="9 10">C2</strain>
    </source>
</reference>
<feature type="domain" description="HMA" evidence="8">
    <location>
        <begin position="5"/>
        <end position="68"/>
    </location>
</feature>
<comment type="similarity">
    <text evidence="7">Belongs to the ATX1 family.</text>
</comment>
<dbReference type="PANTHER" id="PTHR46365">
    <property type="entry name" value="COPPER TRANSPORT PROTEIN ATOX1"/>
    <property type="match status" value="1"/>
</dbReference>
<organism evidence="9 10">
    <name type="scientific">Rhizophagus irregularis</name>
    <dbReference type="NCBI Taxonomy" id="588596"/>
    <lineage>
        <taxon>Eukaryota</taxon>
        <taxon>Fungi</taxon>
        <taxon>Fungi incertae sedis</taxon>
        <taxon>Mucoromycota</taxon>
        <taxon>Glomeromycotina</taxon>
        <taxon>Glomeromycetes</taxon>
        <taxon>Glomerales</taxon>
        <taxon>Glomeraceae</taxon>
        <taxon>Rhizophagus</taxon>
    </lineage>
</organism>
<dbReference type="InterPro" id="IPR051881">
    <property type="entry name" value="Copper_transport_ATOX1-like"/>
</dbReference>
<evidence type="ECO:0000256" key="3">
    <source>
        <dbReference type="ARBA" id="ARBA00022796"/>
    </source>
</evidence>